<comment type="similarity">
    <text evidence="1">Belongs to the sigma-70 factor family. ECF subfamily.</text>
</comment>
<dbReference type="InterPro" id="IPR036388">
    <property type="entry name" value="WH-like_DNA-bd_sf"/>
</dbReference>
<protein>
    <submittedName>
        <fullName evidence="7">ECF-type sigma factor</fullName>
    </submittedName>
</protein>
<dbReference type="InterPro" id="IPR013325">
    <property type="entry name" value="RNA_pol_sigma_r2"/>
</dbReference>
<name>A0ABY4S1W2_AQUTE</name>
<dbReference type="NCBIfam" id="TIGR02999">
    <property type="entry name" value="Sig-70_X6"/>
    <property type="match status" value="1"/>
</dbReference>
<evidence type="ECO:0000313" key="8">
    <source>
        <dbReference type="Proteomes" id="UP001056201"/>
    </source>
</evidence>
<keyword evidence="2" id="KW-0805">Transcription regulation</keyword>
<reference evidence="7" key="1">
    <citation type="submission" date="2022-05" db="EMBL/GenBank/DDBJ databases">
        <title>An RpoN-dependent PEP-CTERM gene is involved in floc formation of an Aquincola tertiaricarbonis strain.</title>
        <authorList>
            <person name="Qiu D."/>
            <person name="Xia M."/>
        </authorList>
    </citation>
    <scope>NUCLEOTIDE SEQUENCE</scope>
    <source>
        <strain evidence="7">RN12</strain>
    </source>
</reference>
<dbReference type="PANTHER" id="PTHR43133:SF39">
    <property type="entry name" value="SIMILAR TO RNA POLYMERASE SIGMA-E FACTOR"/>
    <property type="match status" value="1"/>
</dbReference>
<evidence type="ECO:0000256" key="5">
    <source>
        <dbReference type="SAM" id="MobiDB-lite"/>
    </source>
</evidence>
<dbReference type="InterPro" id="IPR039425">
    <property type="entry name" value="RNA_pol_sigma-70-like"/>
</dbReference>
<evidence type="ECO:0000256" key="4">
    <source>
        <dbReference type="ARBA" id="ARBA00023163"/>
    </source>
</evidence>
<dbReference type="Proteomes" id="UP001056201">
    <property type="component" value="Chromosome 1"/>
</dbReference>
<dbReference type="SUPFAM" id="SSF88659">
    <property type="entry name" value="Sigma3 and sigma4 domains of RNA polymerase sigma factors"/>
    <property type="match status" value="1"/>
</dbReference>
<dbReference type="InterPro" id="IPR014284">
    <property type="entry name" value="RNA_pol_sigma-70_dom"/>
</dbReference>
<dbReference type="EMBL" id="CP097635">
    <property type="protein sequence ID" value="URI07448.1"/>
    <property type="molecule type" value="Genomic_DNA"/>
</dbReference>
<dbReference type="PANTHER" id="PTHR43133">
    <property type="entry name" value="RNA POLYMERASE ECF-TYPE SIGMA FACTO"/>
    <property type="match status" value="1"/>
</dbReference>
<proteinExistence type="inferred from homology"/>
<organism evidence="7 8">
    <name type="scientific">Aquincola tertiaricarbonis</name>
    <dbReference type="NCBI Taxonomy" id="391953"/>
    <lineage>
        <taxon>Bacteria</taxon>
        <taxon>Pseudomonadati</taxon>
        <taxon>Pseudomonadota</taxon>
        <taxon>Betaproteobacteria</taxon>
        <taxon>Burkholderiales</taxon>
        <taxon>Sphaerotilaceae</taxon>
        <taxon>Aquincola</taxon>
    </lineage>
</organism>
<feature type="region of interest" description="Disordered" evidence="5">
    <location>
        <begin position="1"/>
        <end position="25"/>
    </location>
</feature>
<dbReference type="InterPro" id="IPR053812">
    <property type="entry name" value="HTH_Sigma70_ECF-like"/>
</dbReference>
<dbReference type="NCBIfam" id="TIGR02937">
    <property type="entry name" value="sigma70-ECF"/>
    <property type="match status" value="1"/>
</dbReference>
<dbReference type="Gene3D" id="1.10.10.10">
    <property type="entry name" value="Winged helix-like DNA-binding domain superfamily/Winged helix DNA-binding domain"/>
    <property type="match status" value="1"/>
</dbReference>
<keyword evidence="8" id="KW-1185">Reference proteome</keyword>
<dbReference type="InterPro" id="IPR013324">
    <property type="entry name" value="RNA_pol_sigma_r3/r4-like"/>
</dbReference>
<dbReference type="InterPro" id="IPR011517">
    <property type="entry name" value="RNA_pol_sigma70_ECF-like"/>
</dbReference>
<feature type="domain" description="RNA polymerase sigma-70 ECF-like HTH" evidence="6">
    <location>
        <begin position="26"/>
        <end position="188"/>
    </location>
</feature>
<dbReference type="Pfam" id="PF07638">
    <property type="entry name" value="Sigma70_ECF"/>
    <property type="match status" value="1"/>
</dbReference>
<keyword evidence="3" id="KW-0731">Sigma factor</keyword>
<gene>
    <name evidence="7" type="ORF">MW290_02170</name>
</gene>
<evidence type="ECO:0000259" key="6">
    <source>
        <dbReference type="Pfam" id="PF07638"/>
    </source>
</evidence>
<accession>A0ABY4S1W2</accession>
<evidence type="ECO:0000313" key="7">
    <source>
        <dbReference type="EMBL" id="URI07448.1"/>
    </source>
</evidence>
<sequence>MKTMPPPAPNDSADRTDEADDQPPASWQAAYPELKKIARARLQAAGTGTPGLNTTALVHESFLRLAGRMDTLHFDSRGHFYAYAARVMRSVIVDLVRQQATDRRGGGAAHVTLDTVLADGLAGPDDAEALRVDEALTTLATVEPRLAQVVEMRYFAGMADAEIAQVLSLTDRTVRRDWDKARLLLRSMLSQP</sequence>
<dbReference type="RefSeq" id="WP_250195683.1">
    <property type="nucleotide sequence ID" value="NZ_CP097635.1"/>
</dbReference>
<evidence type="ECO:0000256" key="1">
    <source>
        <dbReference type="ARBA" id="ARBA00010641"/>
    </source>
</evidence>
<evidence type="ECO:0000256" key="2">
    <source>
        <dbReference type="ARBA" id="ARBA00023015"/>
    </source>
</evidence>
<evidence type="ECO:0000256" key="3">
    <source>
        <dbReference type="ARBA" id="ARBA00023082"/>
    </source>
</evidence>
<dbReference type="SUPFAM" id="SSF88946">
    <property type="entry name" value="Sigma2 domain of RNA polymerase sigma factors"/>
    <property type="match status" value="1"/>
</dbReference>
<keyword evidence="4" id="KW-0804">Transcription</keyword>